<dbReference type="InterPro" id="IPR032675">
    <property type="entry name" value="LRR_dom_sf"/>
</dbReference>
<dbReference type="EMBL" id="BQFW01000008">
    <property type="protein sequence ID" value="GJJ74217.1"/>
    <property type="molecule type" value="Genomic_DNA"/>
</dbReference>
<name>A0A9P3HCP6_9FUNG</name>
<dbReference type="Gene3D" id="3.80.10.10">
    <property type="entry name" value="Ribonuclease Inhibitor"/>
    <property type="match status" value="1"/>
</dbReference>
<sequence length="465" mass="53603">MEDEQIRYYVGKDHLSRHDLTICARVNSCWRDSFLPLIYHTIDLRVPNPHHPDKGATLPSIAAVRQHGRYICYLTISLPTPYIWELSSLAKDIVTLDAQATRGQVLTAGELNQLSLLLTTNKKLRRLKLSHFYECDMDTEADSCRRLIQVVSETSTTLTELFLDQTVFSFHNVVTLLHNNKHLKVLSIDHIGGFPVRMPKRHADWLVYAPQLETLTVNRLKNKEAAPPMQNDNSLGHSQPPRLSRIKFRDPEMKDDELCEFLEKCPYLEEMVVAQAKIEKKGFDAMARLFGQLTVLDLFDCEIMDSWMNRTVLQSCSKLVAFGCRNFFIEDYFTTVGGAKVERAEAPLQLEKRYRRDAKDDIPGPWACAGLQRLKIHTLIWPGPSSDQGLSKAKEYMGRLSQLEVLMVARALFTTKKKKLAESPLWTKGNFETRLEVEQESRLRWIVDLWPKLRRYQCTVPLKDL</sequence>
<dbReference type="AlphaFoldDB" id="A0A9P3HCP6"/>
<comment type="caution">
    <text evidence="1">The sequence shown here is derived from an EMBL/GenBank/DDBJ whole genome shotgun (WGS) entry which is preliminary data.</text>
</comment>
<dbReference type="Proteomes" id="UP000827284">
    <property type="component" value="Unassembled WGS sequence"/>
</dbReference>
<proteinExistence type="predicted"/>
<dbReference type="OrthoDB" id="2398010at2759"/>
<evidence type="ECO:0000313" key="2">
    <source>
        <dbReference type="Proteomes" id="UP000827284"/>
    </source>
</evidence>
<gene>
    <name evidence="1" type="ORF">EMPS_06575</name>
</gene>
<reference evidence="1" key="1">
    <citation type="submission" date="2021-11" db="EMBL/GenBank/DDBJ databases">
        <authorList>
            <person name="Herlambang A."/>
            <person name="Guo Y."/>
            <person name="Takashima Y."/>
            <person name="Nishizawa T."/>
        </authorList>
    </citation>
    <scope>NUCLEOTIDE SEQUENCE</scope>
    <source>
        <strain evidence="1">E1425</strain>
    </source>
</reference>
<organism evidence="1 2">
    <name type="scientific">Entomortierella parvispora</name>
    <dbReference type="NCBI Taxonomy" id="205924"/>
    <lineage>
        <taxon>Eukaryota</taxon>
        <taxon>Fungi</taxon>
        <taxon>Fungi incertae sedis</taxon>
        <taxon>Mucoromycota</taxon>
        <taxon>Mortierellomycotina</taxon>
        <taxon>Mortierellomycetes</taxon>
        <taxon>Mortierellales</taxon>
        <taxon>Mortierellaceae</taxon>
        <taxon>Entomortierella</taxon>
    </lineage>
</organism>
<protein>
    <recommendedName>
        <fullName evidence="3">F-box domain-containing protein</fullName>
    </recommendedName>
</protein>
<keyword evidence="2" id="KW-1185">Reference proteome</keyword>
<evidence type="ECO:0008006" key="3">
    <source>
        <dbReference type="Google" id="ProtNLM"/>
    </source>
</evidence>
<dbReference type="SUPFAM" id="SSF52047">
    <property type="entry name" value="RNI-like"/>
    <property type="match status" value="1"/>
</dbReference>
<evidence type="ECO:0000313" key="1">
    <source>
        <dbReference type="EMBL" id="GJJ74217.1"/>
    </source>
</evidence>
<accession>A0A9P3HCP6</accession>
<reference evidence="1" key="2">
    <citation type="journal article" date="2022" name="Microbiol. Resour. Announc.">
        <title>Whole-Genome Sequence of Entomortierella parvispora E1425, a Mucoromycotan Fungus Associated with Burkholderiaceae-Related Endosymbiotic Bacteria.</title>
        <authorList>
            <person name="Herlambang A."/>
            <person name="Guo Y."/>
            <person name="Takashima Y."/>
            <person name="Narisawa K."/>
            <person name="Ohta H."/>
            <person name="Nishizawa T."/>
        </authorList>
    </citation>
    <scope>NUCLEOTIDE SEQUENCE</scope>
    <source>
        <strain evidence="1">E1425</strain>
    </source>
</reference>